<sequence>MSLITHISHVSRQTIFPTLNRCTSHRCASVLASMPPKPIEDQPRQQHQNTLGHIVTPASVPLTTPSNNAFHPDFIPKSVKARLTLDELKEVLDTSKTLLNHLQSEYLEHQTLQDTMVELTKEQQELLKFLRKESFKFKKNDDESSS</sequence>
<dbReference type="AlphaFoldDB" id="A0A8H7VN38"/>
<reference evidence="1 2" key="1">
    <citation type="submission" date="2020-12" db="EMBL/GenBank/DDBJ databases">
        <title>Metabolic potential, ecology and presence of endohyphal bacteria is reflected in genomic diversity of Mucoromycotina.</title>
        <authorList>
            <person name="Muszewska A."/>
            <person name="Okrasinska A."/>
            <person name="Steczkiewicz K."/>
            <person name="Drgas O."/>
            <person name="Orlowska M."/>
            <person name="Perlinska-Lenart U."/>
            <person name="Aleksandrzak-Piekarczyk T."/>
            <person name="Szatraj K."/>
            <person name="Zielenkiewicz U."/>
            <person name="Pilsyk S."/>
            <person name="Malc E."/>
            <person name="Mieczkowski P."/>
            <person name="Kruszewska J.S."/>
            <person name="Biernat P."/>
            <person name="Pawlowska J."/>
        </authorList>
    </citation>
    <scope>NUCLEOTIDE SEQUENCE [LARGE SCALE GENOMIC DNA]</scope>
    <source>
        <strain evidence="1 2">CBS 142.35</strain>
    </source>
</reference>
<organism evidence="1 2">
    <name type="scientific">Circinella minor</name>
    <dbReference type="NCBI Taxonomy" id="1195481"/>
    <lineage>
        <taxon>Eukaryota</taxon>
        <taxon>Fungi</taxon>
        <taxon>Fungi incertae sedis</taxon>
        <taxon>Mucoromycota</taxon>
        <taxon>Mucoromycotina</taxon>
        <taxon>Mucoromycetes</taxon>
        <taxon>Mucorales</taxon>
        <taxon>Lichtheimiaceae</taxon>
        <taxon>Circinella</taxon>
    </lineage>
</organism>
<accession>A0A8H7VN38</accession>
<gene>
    <name evidence="1" type="ORF">INT45_012568</name>
</gene>
<protein>
    <submittedName>
        <fullName evidence="1">Uncharacterized protein</fullName>
    </submittedName>
</protein>
<dbReference type="Proteomes" id="UP000646827">
    <property type="component" value="Unassembled WGS sequence"/>
</dbReference>
<keyword evidence="2" id="KW-1185">Reference proteome</keyword>
<evidence type="ECO:0000313" key="1">
    <source>
        <dbReference type="EMBL" id="KAG2220704.1"/>
    </source>
</evidence>
<evidence type="ECO:0000313" key="2">
    <source>
        <dbReference type="Proteomes" id="UP000646827"/>
    </source>
</evidence>
<dbReference type="EMBL" id="JAEPRB010000132">
    <property type="protein sequence ID" value="KAG2220704.1"/>
    <property type="molecule type" value="Genomic_DNA"/>
</dbReference>
<proteinExistence type="predicted"/>
<name>A0A8H7VN38_9FUNG</name>
<comment type="caution">
    <text evidence="1">The sequence shown here is derived from an EMBL/GenBank/DDBJ whole genome shotgun (WGS) entry which is preliminary data.</text>
</comment>
<dbReference type="OrthoDB" id="2225742at2759"/>